<dbReference type="EMBL" id="BAAAYL010000001">
    <property type="protein sequence ID" value="GAA3372557.1"/>
    <property type="molecule type" value="Genomic_DNA"/>
</dbReference>
<accession>A0ABP6SB24</accession>
<name>A0ABP6SB24_9ACTN</name>
<sequence length="97" mass="10595">MIASTGKGTRGREQGRHTADALRARGFDVCRGWVRTCPLEGRTNVQGRVADARKTPFPHIEFNRDIRSDDDRFAQVVAALGEATKAWARGAQKVSGG</sequence>
<comment type="caution">
    <text evidence="1">The sequence shown here is derived from an EMBL/GenBank/DDBJ whole genome shotgun (WGS) entry which is preliminary data.</text>
</comment>
<protein>
    <recommendedName>
        <fullName evidence="3">Resolvase/invertase-type recombinase catalytic domain-containing protein</fullName>
    </recommendedName>
</protein>
<organism evidence="1 2">
    <name type="scientific">Streptomyces sannanensis</name>
    <dbReference type="NCBI Taxonomy" id="285536"/>
    <lineage>
        <taxon>Bacteria</taxon>
        <taxon>Bacillati</taxon>
        <taxon>Actinomycetota</taxon>
        <taxon>Actinomycetes</taxon>
        <taxon>Kitasatosporales</taxon>
        <taxon>Streptomycetaceae</taxon>
        <taxon>Streptomyces</taxon>
    </lineage>
</organism>
<evidence type="ECO:0000313" key="1">
    <source>
        <dbReference type="EMBL" id="GAA3372557.1"/>
    </source>
</evidence>
<keyword evidence="2" id="KW-1185">Reference proteome</keyword>
<evidence type="ECO:0000313" key="2">
    <source>
        <dbReference type="Proteomes" id="UP001499990"/>
    </source>
</evidence>
<gene>
    <name evidence="1" type="ORF">GCM10020367_27950</name>
</gene>
<dbReference type="RefSeq" id="WP_345037192.1">
    <property type="nucleotide sequence ID" value="NZ_BAAAYL010000001.1"/>
</dbReference>
<reference evidence="2" key="1">
    <citation type="journal article" date="2019" name="Int. J. Syst. Evol. Microbiol.">
        <title>The Global Catalogue of Microorganisms (GCM) 10K type strain sequencing project: providing services to taxonomists for standard genome sequencing and annotation.</title>
        <authorList>
            <consortium name="The Broad Institute Genomics Platform"/>
            <consortium name="The Broad Institute Genome Sequencing Center for Infectious Disease"/>
            <person name="Wu L."/>
            <person name="Ma J."/>
        </authorList>
    </citation>
    <scope>NUCLEOTIDE SEQUENCE [LARGE SCALE GENOMIC DNA]</scope>
    <source>
        <strain evidence="2">JCM 9651</strain>
    </source>
</reference>
<dbReference type="Proteomes" id="UP001499990">
    <property type="component" value="Unassembled WGS sequence"/>
</dbReference>
<evidence type="ECO:0008006" key="3">
    <source>
        <dbReference type="Google" id="ProtNLM"/>
    </source>
</evidence>
<proteinExistence type="predicted"/>